<proteinExistence type="predicted"/>
<evidence type="ECO:0000259" key="1">
    <source>
        <dbReference type="Pfam" id="PF17194"/>
    </source>
</evidence>
<dbReference type="InterPro" id="IPR033455">
    <property type="entry name" value="AbiEi_3_N"/>
</dbReference>
<gene>
    <name evidence="2" type="ORF">SAMN04488117_105224</name>
</gene>
<accession>A0A1G7MGE6</accession>
<dbReference type="Pfam" id="PF11459">
    <property type="entry name" value="AbiEi_3"/>
    <property type="match status" value="1"/>
</dbReference>
<name>A0A1G7MGE6_9RHOB</name>
<dbReference type="Pfam" id="PF17194">
    <property type="entry name" value="AbiEi_3_N"/>
    <property type="match status" value="1"/>
</dbReference>
<feature type="domain" description="Transcriptional regulator AbiEi antitoxin N-terminal" evidence="1">
    <location>
        <begin position="56"/>
        <end position="146"/>
    </location>
</feature>
<organism evidence="2 3">
    <name type="scientific">Celeribacter baekdonensis</name>
    <dbReference type="NCBI Taxonomy" id="875171"/>
    <lineage>
        <taxon>Bacteria</taxon>
        <taxon>Pseudomonadati</taxon>
        <taxon>Pseudomonadota</taxon>
        <taxon>Alphaproteobacteria</taxon>
        <taxon>Rhodobacterales</taxon>
        <taxon>Roseobacteraceae</taxon>
        <taxon>Celeribacter</taxon>
    </lineage>
</organism>
<reference evidence="2 3" key="1">
    <citation type="submission" date="2016-10" db="EMBL/GenBank/DDBJ databases">
        <authorList>
            <person name="de Groot N.N."/>
        </authorList>
    </citation>
    <scope>NUCLEOTIDE SEQUENCE [LARGE SCALE GENOMIC DNA]</scope>
    <source>
        <strain evidence="2 3">DSM 27375</strain>
    </source>
</reference>
<evidence type="ECO:0000313" key="3">
    <source>
        <dbReference type="Proteomes" id="UP000182284"/>
    </source>
</evidence>
<sequence>MCVRLLVIGCNHTVTPEFGLINCVFTHHRLHNAADIKPMSVYENPESPTMSTQRGQKLNSLQHLLPEGLVVSSRWLDEAGYSSALRSKYVASGWLEQPARGLYRRPRAETQWQHMVVSLQSLMRMPVAVGGLTALELQGYGHYVPMGHLRRVYLYTEARLPKWLNEMGQTIQFLPRNARKLFSSGAISKTINALPPLASTKNDETIEGPANGLRIHVWGDRSWPMMISRPERAILEFLDELPDNQSFQHVADLFTGLSNLSPRQLQETLESCDSVKVKRLFLWFAERSGHSWGKRLDLDAINTGSGKRVIAKGGRLDPKYHITVPKNLDGH</sequence>
<protein>
    <submittedName>
        <fullName evidence="2">Transcriptional regulator, AbiEi antitoxin, Type IV TA system</fullName>
    </submittedName>
</protein>
<dbReference type="Proteomes" id="UP000182284">
    <property type="component" value="Unassembled WGS sequence"/>
</dbReference>
<dbReference type="EMBL" id="FNBL01000005">
    <property type="protein sequence ID" value="SDF60771.1"/>
    <property type="molecule type" value="Genomic_DNA"/>
</dbReference>
<dbReference type="AlphaFoldDB" id="A0A1G7MGE6"/>
<dbReference type="InterPro" id="IPR021561">
    <property type="entry name" value="AbiEi_3"/>
</dbReference>
<evidence type="ECO:0000313" key="2">
    <source>
        <dbReference type="EMBL" id="SDF60771.1"/>
    </source>
</evidence>